<gene>
    <name evidence="2" type="ORF">CHH64_08585</name>
</gene>
<keyword evidence="1" id="KW-0812">Transmembrane</keyword>
<dbReference type="Proteomes" id="UP000216013">
    <property type="component" value="Unassembled WGS sequence"/>
</dbReference>
<reference evidence="2 3" key="1">
    <citation type="submission" date="2017-07" db="EMBL/GenBank/DDBJ databases">
        <title>Isolation and whole genome analysis of endospore-forming bacteria from heroin.</title>
        <authorList>
            <person name="Kalinowski J."/>
            <person name="Ahrens B."/>
            <person name="Al-Dilaimi A."/>
            <person name="Winkler A."/>
            <person name="Wibberg D."/>
            <person name="Schleenbecker U."/>
            <person name="Ruckert C."/>
            <person name="Wolfel R."/>
            <person name="Grass G."/>
        </authorList>
    </citation>
    <scope>NUCLEOTIDE SEQUENCE [LARGE SCALE GENOMIC DNA]</scope>
    <source>
        <strain evidence="2 3">7528</strain>
    </source>
</reference>
<dbReference type="EMBL" id="NPBV01000010">
    <property type="protein sequence ID" value="PAD21540.1"/>
    <property type="molecule type" value="Genomic_DNA"/>
</dbReference>
<comment type="caution">
    <text evidence="2">The sequence shown here is derived from an EMBL/GenBank/DDBJ whole genome shotgun (WGS) entry which is preliminary data.</text>
</comment>
<evidence type="ECO:0000313" key="3">
    <source>
        <dbReference type="Proteomes" id="UP000216013"/>
    </source>
</evidence>
<proteinExistence type="predicted"/>
<dbReference type="AlphaFoldDB" id="A0A268ABP6"/>
<evidence type="ECO:0008006" key="4">
    <source>
        <dbReference type="Google" id="ProtNLM"/>
    </source>
</evidence>
<feature type="transmembrane region" description="Helical" evidence="1">
    <location>
        <begin position="6"/>
        <end position="25"/>
    </location>
</feature>
<evidence type="ECO:0000256" key="1">
    <source>
        <dbReference type="SAM" id="Phobius"/>
    </source>
</evidence>
<sequence length="120" mass="14079">MKNRIIISVLWIVPLIIIAFLCIYFTNRYNAEKEIDQYIQDYGITKAEISNEEYPLFNSLSVPKGFFKTIYTKEDEGNYYIFQFDNKKVIFSAVVEGNEVSIDDKLIEKLKHQPSEKVLP</sequence>
<dbReference type="RefSeq" id="WP_095260902.1">
    <property type="nucleotide sequence ID" value="NZ_NPBV01000010.1"/>
</dbReference>
<keyword evidence="1" id="KW-0472">Membrane</keyword>
<keyword evidence="1" id="KW-1133">Transmembrane helix</keyword>
<accession>A0A268ABP6</accession>
<protein>
    <recommendedName>
        <fullName evidence="4">DUF3139 domain-containing protein</fullName>
    </recommendedName>
</protein>
<name>A0A268ABP6_9BACI</name>
<organism evidence="2 3">
    <name type="scientific">Terribacillus saccharophilus</name>
    <dbReference type="NCBI Taxonomy" id="361277"/>
    <lineage>
        <taxon>Bacteria</taxon>
        <taxon>Bacillati</taxon>
        <taxon>Bacillota</taxon>
        <taxon>Bacilli</taxon>
        <taxon>Bacillales</taxon>
        <taxon>Bacillaceae</taxon>
        <taxon>Terribacillus</taxon>
    </lineage>
</organism>
<evidence type="ECO:0000313" key="2">
    <source>
        <dbReference type="EMBL" id="PAD21540.1"/>
    </source>
</evidence>